<feature type="region of interest" description="Disordered" evidence="1">
    <location>
        <begin position="426"/>
        <end position="469"/>
    </location>
</feature>
<accession>A0A841FPL8</accession>
<organism evidence="2 3">
    <name type="scientific">Phytomonospora endophytica</name>
    <dbReference type="NCBI Taxonomy" id="714109"/>
    <lineage>
        <taxon>Bacteria</taxon>
        <taxon>Bacillati</taxon>
        <taxon>Actinomycetota</taxon>
        <taxon>Actinomycetes</taxon>
        <taxon>Micromonosporales</taxon>
        <taxon>Micromonosporaceae</taxon>
        <taxon>Phytomonospora</taxon>
    </lineage>
</organism>
<reference evidence="2 3" key="1">
    <citation type="submission" date="2020-08" db="EMBL/GenBank/DDBJ databases">
        <title>Genomic Encyclopedia of Type Strains, Phase IV (KMG-IV): sequencing the most valuable type-strain genomes for metagenomic binning, comparative biology and taxonomic classification.</title>
        <authorList>
            <person name="Goeker M."/>
        </authorList>
    </citation>
    <scope>NUCLEOTIDE SEQUENCE [LARGE SCALE GENOMIC DNA]</scope>
    <source>
        <strain evidence="2 3">YIM 65646</strain>
    </source>
</reference>
<dbReference type="RefSeq" id="WP_184790579.1">
    <property type="nucleotide sequence ID" value="NZ_BONT01000054.1"/>
</dbReference>
<name>A0A841FPL8_9ACTN</name>
<dbReference type="Proteomes" id="UP000548476">
    <property type="component" value="Unassembled WGS sequence"/>
</dbReference>
<evidence type="ECO:0000313" key="2">
    <source>
        <dbReference type="EMBL" id="MBB6037774.1"/>
    </source>
</evidence>
<dbReference type="EMBL" id="JACHGT010000013">
    <property type="protein sequence ID" value="MBB6037774.1"/>
    <property type="molecule type" value="Genomic_DNA"/>
</dbReference>
<comment type="caution">
    <text evidence="2">The sequence shown here is derived from an EMBL/GenBank/DDBJ whole genome shotgun (WGS) entry which is preliminary data.</text>
</comment>
<protein>
    <submittedName>
        <fullName evidence="2">Uncharacterized protein</fullName>
    </submittedName>
</protein>
<feature type="region of interest" description="Disordered" evidence="1">
    <location>
        <begin position="497"/>
        <end position="519"/>
    </location>
</feature>
<feature type="compositionally biased region" description="Basic and acidic residues" evidence="1">
    <location>
        <begin position="426"/>
        <end position="439"/>
    </location>
</feature>
<sequence length="792" mass="83548">MRESADGPERAERVEQGEPPGRTTTSVPATAARGRPAAARLIGLQRAAGNRAVAGLLGPARPGTAPIVIQRVAAQLAVSPDGKTITDLTVRGRPASPYTDTMGDHTTAFIVQATAVRNAVLNKSLADAVAGVRGLVDRAMKLPGIARVPKLPKGGGVGHGDKFEAAKVTMDGFYVELNEVDVAKRNAAALDAVAVASGTAADRKNADDAAADRDLRESRSMTTLQNLVTAYLQFREFIPLSTLNIRAINPAKAGKGKGESRHAKILAASDATTDKLILREAILGLLDPNGLAMLMAESDPGMARKVAPAVALRDRTDPILLQHLHAVDAAYPGMPNRVWANDKEALDDLRAYVAPVIEAEYKANVDTYNKILLTKYEELATVRQNQALEAIEKPRSHKTALAKEKAGKDARAATALAKTVADEEAAKKKAADRKTKADAWDTAAAEARAKGLPPPEKEVELSDDEESPVDDRTLMNAREVAEAEVAKLTRLIIANKGVPIPEPPPPGSTDRTAENAAKKRKAEEDEAAAVLARAKAKEDAKAAAKARAKAAKVGVGAHSAVQLVLDGAGKIAELNIEGRPPSAFTGGKMGAHTTAWIVHKDVIRTAILKRTVPEAIGRLPGLGVGVDELQHRLRRFGAGSTSETMKSVMDKNAADAAAAPLAAQPILLQAAINKLLERVNVLPGVAFDAGDTGGDREGGLRAELLAFETTGLGATPEKLEGLLMGMLDRSSVGDPVDRLTLLKNHLILVEKAYPVSYAASRIAGVALNVLEKSYPDKADRKDEAVGKKRKTG</sequence>
<feature type="compositionally biased region" description="Basic and acidic residues" evidence="1">
    <location>
        <begin position="1"/>
        <end position="16"/>
    </location>
</feature>
<dbReference type="AlphaFoldDB" id="A0A841FPL8"/>
<evidence type="ECO:0000256" key="1">
    <source>
        <dbReference type="SAM" id="MobiDB-lite"/>
    </source>
</evidence>
<feature type="region of interest" description="Disordered" evidence="1">
    <location>
        <begin position="1"/>
        <end position="34"/>
    </location>
</feature>
<proteinExistence type="predicted"/>
<evidence type="ECO:0000313" key="3">
    <source>
        <dbReference type="Proteomes" id="UP000548476"/>
    </source>
</evidence>
<gene>
    <name evidence="2" type="ORF">HNR73_005652</name>
</gene>
<keyword evidence="3" id="KW-1185">Reference proteome</keyword>